<comment type="caution">
    <text evidence="2">The sequence shown here is derived from an EMBL/GenBank/DDBJ whole genome shotgun (WGS) entry which is preliminary data.</text>
</comment>
<dbReference type="Proteomes" id="UP001367508">
    <property type="component" value="Unassembled WGS sequence"/>
</dbReference>
<feature type="chain" id="PRO_5042860414" evidence="1">
    <location>
        <begin position="25"/>
        <end position="104"/>
    </location>
</feature>
<reference evidence="2 3" key="1">
    <citation type="submission" date="2024-01" db="EMBL/GenBank/DDBJ databases">
        <title>The genomes of 5 underutilized Papilionoideae crops provide insights into root nodulation and disease resistanc.</title>
        <authorList>
            <person name="Jiang F."/>
        </authorList>
    </citation>
    <scope>NUCLEOTIDE SEQUENCE [LARGE SCALE GENOMIC DNA]</scope>
    <source>
        <strain evidence="2">LVBAO_FW01</strain>
        <tissue evidence="2">Leaves</tissue>
    </source>
</reference>
<dbReference type="AlphaFoldDB" id="A0AAN9PS93"/>
<sequence length="104" mass="11543">MSCVSPPHNSKALVILILIEKALGLGPINDVADSQCDIQLSTLVGRGSEFEAPFTATQCYPLPKPKTNYNTPLERERYHGVGWPLWISEKALPKDISSIFHFFS</sequence>
<protein>
    <submittedName>
        <fullName evidence="2">Uncharacterized protein</fullName>
    </submittedName>
</protein>
<gene>
    <name evidence="2" type="ORF">VNO77_42266</name>
</gene>
<feature type="signal peptide" evidence="1">
    <location>
        <begin position="1"/>
        <end position="24"/>
    </location>
</feature>
<keyword evidence="3" id="KW-1185">Reference proteome</keyword>
<evidence type="ECO:0000256" key="1">
    <source>
        <dbReference type="SAM" id="SignalP"/>
    </source>
</evidence>
<accession>A0AAN9PS93</accession>
<name>A0AAN9PS93_CANGL</name>
<evidence type="ECO:0000313" key="3">
    <source>
        <dbReference type="Proteomes" id="UP001367508"/>
    </source>
</evidence>
<proteinExistence type="predicted"/>
<keyword evidence="1" id="KW-0732">Signal</keyword>
<organism evidence="2 3">
    <name type="scientific">Canavalia gladiata</name>
    <name type="common">Sword bean</name>
    <name type="synonym">Dolichos gladiatus</name>
    <dbReference type="NCBI Taxonomy" id="3824"/>
    <lineage>
        <taxon>Eukaryota</taxon>
        <taxon>Viridiplantae</taxon>
        <taxon>Streptophyta</taxon>
        <taxon>Embryophyta</taxon>
        <taxon>Tracheophyta</taxon>
        <taxon>Spermatophyta</taxon>
        <taxon>Magnoliopsida</taxon>
        <taxon>eudicotyledons</taxon>
        <taxon>Gunneridae</taxon>
        <taxon>Pentapetalae</taxon>
        <taxon>rosids</taxon>
        <taxon>fabids</taxon>
        <taxon>Fabales</taxon>
        <taxon>Fabaceae</taxon>
        <taxon>Papilionoideae</taxon>
        <taxon>50 kb inversion clade</taxon>
        <taxon>NPAAA clade</taxon>
        <taxon>indigoferoid/millettioid clade</taxon>
        <taxon>Phaseoleae</taxon>
        <taxon>Canavalia</taxon>
    </lineage>
</organism>
<dbReference type="EMBL" id="JAYMYQ010000010">
    <property type="protein sequence ID" value="KAK7308646.1"/>
    <property type="molecule type" value="Genomic_DNA"/>
</dbReference>
<evidence type="ECO:0000313" key="2">
    <source>
        <dbReference type="EMBL" id="KAK7308646.1"/>
    </source>
</evidence>